<dbReference type="InterPro" id="IPR036397">
    <property type="entry name" value="RNaseH_sf"/>
</dbReference>
<proteinExistence type="predicted"/>
<name>A0ABP3ZEH0_9ACTN</name>
<organism evidence="1 2">
    <name type="scientific">Nonomuraea longicatena</name>
    <dbReference type="NCBI Taxonomy" id="83682"/>
    <lineage>
        <taxon>Bacteria</taxon>
        <taxon>Bacillati</taxon>
        <taxon>Actinomycetota</taxon>
        <taxon>Actinomycetes</taxon>
        <taxon>Streptosporangiales</taxon>
        <taxon>Streptosporangiaceae</taxon>
        <taxon>Nonomuraea</taxon>
    </lineage>
</organism>
<evidence type="ECO:0000313" key="1">
    <source>
        <dbReference type="EMBL" id="GAA0918872.1"/>
    </source>
</evidence>
<gene>
    <name evidence="1" type="ORF">GCM10009560_16120</name>
</gene>
<dbReference type="RefSeq" id="WP_343949079.1">
    <property type="nucleotide sequence ID" value="NZ_BAAAHQ010000007.1"/>
</dbReference>
<sequence length="213" mass="23718">MTNLVFLDVKTTSLDDQIGHLWEIGLAFREPGSPDSEHWWQIKPDLTGAAPGSLTISRYYKRCRVTRGSVGRAVELATRDDESGDDDRLSRKQGDVLDWTDAPMVAAELAAFLDGAYVVGINPALAQRFCRRFLARNGQCWTANNLIDVQALALGFLYGNIGYSVMIKPGVPWRSRDLYSAFVDLNRYDSHTALDDARMARDIFDAVTGSKPQ</sequence>
<dbReference type="SUPFAM" id="SSF53098">
    <property type="entry name" value="Ribonuclease H-like"/>
    <property type="match status" value="1"/>
</dbReference>
<accession>A0ABP3ZEH0</accession>
<dbReference type="EMBL" id="BAAAHQ010000007">
    <property type="protein sequence ID" value="GAA0918872.1"/>
    <property type="molecule type" value="Genomic_DNA"/>
</dbReference>
<dbReference type="InterPro" id="IPR012337">
    <property type="entry name" value="RNaseH-like_sf"/>
</dbReference>
<keyword evidence="2" id="KW-1185">Reference proteome</keyword>
<protein>
    <submittedName>
        <fullName evidence="1">Uncharacterized protein</fullName>
    </submittedName>
</protein>
<reference evidence="2" key="1">
    <citation type="journal article" date="2019" name="Int. J. Syst. Evol. Microbiol.">
        <title>The Global Catalogue of Microorganisms (GCM) 10K type strain sequencing project: providing services to taxonomists for standard genome sequencing and annotation.</title>
        <authorList>
            <consortium name="The Broad Institute Genomics Platform"/>
            <consortium name="The Broad Institute Genome Sequencing Center for Infectious Disease"/>
            <person name="Wu L."/>
            <person name="Ma J."/>
        </authorList>
    </citation>
    <scope>NUCLEOTIDE SEQUENCE [LARGE SCALE GENOMIC DNA]</scope>
    <source>
        <strain evidence="2">JCM 11136</strain>
    </source>
</reference>
<dbReference type="Gene3D" id="3.30.420.10">
    <property type="entry name" value="Ribonuclease H-like superfamily/Ribonuclease H"/>
    <property type="match status" value="1"/>
</dbReference>
<comment type="caution">
    <text evidence="1">The sequence shown here is derived from an EMBL/GenBank/DDBJ whole genome shotgun (WGS) entry which is preliminary data.</text>
</comment>
<evidence type="ECO:0000313" key="2">
    <source>
        <dbReference type="Proteomes" id="UP001501578"/>
    </source>
</evidence>
<dbReference type="Proteomes" id="UP001501578">
    <property type="component" value="Unassembled WGS sequence"/>
</dbReference>